<reference evidence="2 3" key="1">
    <citation type="submission" date="2024-06" db="EMBL/GenBank/DDBJ databases">
        <title>Sorghum-associated microbial communities from plants grown in Nebraska, USA.</title>
        <authorList>
            <person name="Schachtman D."/>
        </authorList>
    </citation>
    <scope>NUCLEOTIDE SEQUENCE [LARGE SCALE GENOMIC DNA]</scope>
    <source>
        <strain evidence="2 3">1288</strain>
    </source>
</reference>
<proteinExistence type="predicted"/>
<comment type="caution">
    <text evidence="2">The sequence shown here is derived from an EMBL/GenBank/DDBJ whole genome shotgun (WGS) entry which is preliminary data.</text>
</comment>
<organism evidence="2 3">
    <name type="scientific">Sporosarcina psychrophila</name>
    <name type="common">Bacillus psychrophilus</name>
    <dbReference type="NCBI Taxonomy" id="1476"/>
    <lineage>
        <taxon>Bacteria</taxon>
        <taxon>Bacillati</taxon>
        <taxon>Bacillota</taxon>
        <taxon>Bacilli</taxon>
        <taxon>Bacillales</taxon>
        <taxon>Caryophanaceae</taxon>
        <taxon>Sporosarcina</taxon>
    </lineage>
</organism>
<sequence>MANNYIPTDWKDEIVDGAGNVVQKGTPLSAANLKKLEAGVEGAVAAVVDKVDGAVFEQFKTATTSQLADTAYFPEQFAGATDKEKITNAFSFLQAGNTLKLKPNKFYTIDSLTISNKSGIIIDGQGSEIHLTDTSKSVKVINSTDVVIKNLKVKMVTSARNYASGITLENVDNFIVEDCEIDGSNATGIICWKCSEGVIRNNKVKNTLADGIHLTRGSSNIDVYGNTVTNTGDDGIAVISYQSDGVPNKEINIYSNKVEKTGARGITVGGGQDISVFLNDVKDTYVNGILVMCEQDYPLFGFNNIHVFGNKVKGAGEYGSNPLPVASIYIRNDILSNGSSTVTVGGNQTKGGTGEGFRAINVSNLIVFDNVFENLVYLFSDIFKCSDVNMHDNVFKGVGGAVMQNGLNIRYCYDVDIHHNGIENAGQTGIYVVGSGADMSQNISVDHNKIINPNTSTTAIKDGIALEYVNDLSIVGNDIKVGNALRTAVIVANNCAGSIVVENNGYTPDAIFTGSIPILVSANSIKSQRSKIGYGATIPTSGTWQRGDIIYNTVPAASGYLGWVCTTFGTNGSLFSVTGSITTGSNALTVNNVTGLTIGRYITIVGVAGKFRITKINDLTVTLDNTANATVVGASVSYSAATFKGFGLIEA</sequence>
<evidence type="ECO:0000313" key="3">
    <source>
        <dbReference type="Proteomes" id="UP001549104"/>
    </source>
</evidence>
<dbReference type="Pfam" id="PF13229">
    <property type="entry name" value="Beta_helix"/>
    <property type="match status" value="1"/>
</dbReference>
<gene>
    <name evidence="2" type="ORF">ABIC55_003655</name>
</gene>
<evidence type="ECO:0000259" key="1">
    <source>
        <dbReference type="Pfam" id="PF13229"/>
    </source>
</evidence>
<feature type="domain" description="Right handed beta helix" evidence="1">
    <location>
        <begin position="106"/>
        <end position="243"/>
    </location>
</feature>
<name>A0ABV2KEQ6_SPOPS</name>
<dbReference type="Gene3D" id="2.160.20.10">
    <property type="entry name" value="Single-stranded right-handed beta-helix, Pectin lyase-like"/>
    <property type="match status" value="2"/>
</dbReference>
<dbReference type="SMART" id="SM00710">
    <property type="entry name" value="PbH1"/>
    <property type="match status" value="9"/>
</dbReference>
<dbReference type="Proteomes" id="UP001549104">
    <property type="component" value="Unassembled WGS sequence"/>
</dbReference>
<dbReference type="InterPro" id="IPR012334">
    <property type="entry name" value="Pectin_lyas_fold"/>
</dbReference>
<dbReference type="InterPro" id="IPR011050">
    <property type="entry name" value="Pectin_lyase_fold/virulence"/>
</dbReference>
<dbReference type="EMBL" id="JBEPME010000005">
    <property type="protein sequence ID" value="MET3658538.1"/>
    <property type="molecule type" value="Genomic_DNA"/>
</dbReference>
<dbReference type="SUPFAM" id="SSF51126">
    <property type="entry name" value="Pectin lyase-like"/>
    <property type="match status" value="1"/>
</dbReference>
<protein>
    <submittedName>
        <fullName evidence="2">Parallel beta-helix repeat protein</fullName>
    </submittedName>
</protein>
<keyword evidence="3" id="KW-1185">Reference proteome</keyword>
<dbReference type="RefSeq" id="WP_354314204.1">
    <property type="nucleotide sequence ID" value="NZ_JBEPME010000005.1"/>
</dbReference>
<accession>A0ABV2KEQ6</accession>
<evidence type="ECO:0000313" key="2">
    <source>
        <dbReference type="EMBL" id="MET3658538.1"/>
    </source>
</evidence>
<dbReference type="InterPro" id="IPR022441">
    <property type="entry name" value="Para_beta_helix_rpt-2"/>
</dbReference>
<dbReference type="InterPro" id="IPR006626">
    <property type="entry name" value="PbH1"/>
</dbReference>
<dbReference type="NCBIfam" id="TIGR03804">
    <property type="entry name" value="para_beta_helix"/>
    <property type="match status" value="1"/>
</dbReference>
<dbReference type="InterPro" id="IPR039448">
    <property type="entry name" value="Beta_helix"/>
</dbReference>